<name>A0A4Y7T0D5_COPMI</name>
<keyword evidence="1" id="KW-0732">Signal</keyword>
<feature type="chain" id="PRO_5021273121" evidence="1">
    <location>
        <begin position="21"/>
        <end position="316"/>
    </location>
</feature>
<evidence type="ECO:0000313" key="3">
    <source>
        <dbReference type="EMBL" id="TEB27600.1"/>
    </source>
</evidence>
<evidence type="ECO:0000256" key="1">
    <source>
        <dbReference type="SAM" id="SignalP"/>
    </source>
</evidence>
<dbReference type="EMBL" id="QPFP01000039">
    <property type="protein sequence ID" value="TEB27600.1"/>
    <property type="molecule type" value="Genomic_DNA"/>
</dbReference>
<keyword evidence="3" id="KW-0430">Lectin</keyword>
<dbReference type="Pfam" id="PF00652">
    <property type="entry name" value="Ricin_B_lectin"/>
    <property type="match status" value="1"/>
</dbReference>
<feature type="domain" description="Ricin B lectin" evidence="2">
    <location>
        <begin position="184"/>
        <end position="316"/>
    </location>
</feature>
<comment type="caution">
    <text evidence="3">The sequence shown here is derived from an EMBL/GenBank/DDBJ whole genome shotgun (WGS) entry which is preliminary data.</text>
</comment>
<dbReference type="Gene3D" id="2.80.10.50">
    <property type="match status" value="1"/>
</dbReference>
<dbReference type="SMART" id="SM00458">
    <property type="entry name" value="RICIN"/>
    <property type="match status" value="1"/>
</dbReference>
<dbReference type="OrthoDB" id="6770063at2759"/>
<organism evidence="3 4">
    <name type="scientific">Coprinellus micaceus</name>
    <name type="common">Glistening ink-cap mushroom</name>
    <name type="synonym">Coprinus micaceus</name>
    <dbReference type="NCBI Taxonomy" id="71717"/>
    <lineage>
        <taxon>Eukaryota</taxon>
        <taxon>Fungi</taxon>
        <taxon>Dikarya</taxon>
        <taxon>Basidiomycota</taxon>
        <taxon>Agaricomycotina</taxon>
        <taxon>Agaricomycetes</taxon>
        <taxon>Agaricomycetidae</taxon>
        <taxon>Agaricales</taxon>
        <taxon>Agaricineae</taxon>
        <taxon>Psathyrellaceae</taxon>
        <taxon>Coprinellus</taxon>
    </lineage>
</organism>
<evidence type="ECO:0000259" key="2">
    <source>
        <dbReference type="SMART" id="SM00458"/>
    </source>
</evidence>
<evidence type="ECO:0000313" key="4">
    <source>
        <dbReference type="Proteomes" id="UP000298030"/>
    </source>
</evidence>
<feature type="signal peptide" evidence="1">
    <location>
        <begin position="1"/>
        <end position="20"/>
    </location>
</feature>
<dbReference type="AlphaFoldDB" id="A0A4Y7T0D5"/>
<dbReference type="SUPFAM" id="SSF50370">
    <property type="entry name" value="Ricin B-like lectins"/>
    <property type="match status" value="1"/>
</dbReference>
<dbReference type="PROSITE" id="PS50231">
    <property type="entry name" value="RICIN_B_LECTIN"/>
    <property type="match status" value="1"/>
</dbReference>
<dbReference type="Proteomes" id="UP000298030">
    <property type="component" value="Unassembled WGS sequence"/>
</dbReference>
<dbReference type="InterPro" id="IPR000772">
    <property type="entry name" value="Ricin_B_lectin"/>
</dbReference>
<dbReference type="InterPro" id="IPR035992">
    <property type="entry name" value="Ricin_B-like_lectins"/>
</dbReference>
<reference evidence="3 4" key="1">
    <citation type="journal article" date="2019" name="Nat. Ecol. Evol.">
        <title>Megaphylogeny resolves global patterns of mushroom evolution.</title>
        <authorList>
            <person name="Varga T."/>
            <person name="Krizsan K."/>
            <person name="Foldi C."/>
            <person name="Dima B."/>
            <person name="Sanchez-Garcia M."/>
            <person name="Sanchez-Ramirez S."/>
            <person name="Szollosi G.J."/>
            <person name="Szarkandi J.G."/>
            <person name="Papp V."/>
            <person name="Albert L."/>
            <person name="Andreopoulos W."/>
            <person name="Angelini C."/>
            <person name="Antonin V."/>
            <person name="Barry K.W."/>
            <person name="Bougher N.L."/>
            <person name="Buchanan P."/>
            <person name="Buyck B."/>
            <person name="Bense V."/>
            <person name="Catcheside P."/>
            <person name="Chovatia M."/>
            <person name="Cooper J."/>
            <person name="Damon W."/>
            <person name="Desjardin D."/>
            <person name="Finy P."/>
            <person name="Geml J."/>
            <person name="Haridas S."/>
            <person name="Hughes K."/>
            <person name="Justo A."/>
            <person name="Karasinski D."/>
            <person name="Kautmanova I."/>
            <person name="Kiss B."/>
            <person name="Kocsube S."/>
            <person name="Kotiranta H."/>
            <person name="LaButti K.M."/>
            <person name="Lechner B.E."/>
            <person name="Liimatainen K."/>
            <person name="Lipzen A."/>
            <person name="Lukacs Z."/>
            <person name="Mihaltcheva S."/>
            <person name="Morgado L.N."/>
            <person name="Niskanen T."/>
            <person name="Noordeloos M.E."/>
            <person name="Ohm R.A."/>
            <person name="Ortiz-Santana B."/>
            <person name="Ovrebo C."/>
            <person name="Racz N."/>
            <person name="Riley R."/>
            <person name="Savchenko A."/>
            <person name="Shiryaev A."/>
            <person name="Soop K."/>
            <person name="Spirin V."/>
            <person name="Szebenyi C."/>
            <person name="Tomsovsky M."/>
            <person name="Tulloss R.E."/>
            <person name="Uehling J."/>
            <person name="Grigoriev I.V."/>
            <person name="Vagvolgyi C."/>
            <person name="Papp T."/>
            <person name="Martin F.M."/>
            <person name="Miettinen O."/>
            <person name="Hibbett D.S."/>
            <person name="Nagy L.G."/>
        </authorList>
    </citation>
    <scope>NUCLEOTIDE SEQUENCE [LARGE SCALE GENOMIC DNA]</scope>
    <source>
        <strain evidence="3 4">FP101781</strain>
    </source>
</reference>
<dbReference type="CDD" id="cd00161">
    <property type="entry name" value="beta-trefoil_Ricin-like"/>
    <property type="match status" value="1"/>
</dbReference>
<gene>
    <name evidence="3" type="ORF">FA13DRAFT_1634501</name>
</gene>
<sequence length="316" mass="34336">MITTLKPLALLLALATPLLADSTVEKRQSGYATQFIIRNSCPAPVNLYIGSQFDSTLPVGGNTTKFSYIYTELFFTDANGGNPNGAGTTRAGFFDDGYYYIVKDEVGPLNTGLSIIPARTPSNGYCVSATCLQNNCTTAFNSIPARFPPVNEFSPPPTPPYYRCPELNTTYSITFCPDGGWPLKGSFRIKPGYGAVNKCLEVRGGVVANGTPVQIYDCNGTPAQEWYVGRGRTKVQLAGTNFCLDAGAVPANGVGLKIWECYDNLPAQQWYFTSDNRIALEGQGQCLDLPSGDLSNARQVQTWQCTDNDFNQVWSI</sequence>
<dbReference type="GO" id="GO:0030246">
    <property type="term" value="F:carbohydrate binding"/>
    <property type="evidence" value="ECO:0007669"/>
    <property type="project" value="UniProtKB-KW"/>
</dbReference>
<keyword evidence="4" id="KW-1185">Reference proteome</keyword>
<accession>A0A4Y7T0D5</accession>
<proteinExistence type="predicted"/>
<protein>
    <submittedName>
        <fullName evidence="3">Ricin B-like lectin</fullName>
    </submittedName>
</protein>